<dbReference type="AlphaFoldDB" id="V4B5W1"/>
<dbReference type="EMBL" id="KB200521">
    <property type="protein sequence ID" value="ESP01457.1"/>
    <property type="molecule type" value="Genomic_DNA"/>
</dbReference>
<accession>V4B5W1</accession>
<dbReference type="OrthoDB" id="418358at2759"/>
<gene>
    <name evidence="2" type="ORF">LOTGIDRAFT_157642</name>
</gene>
<feature type="domain" description="EF-hand" evidence="1">
    <location>
        <begin position="16"/>
        <end position="51"/>
    </location>
</feature>
<dbReference type="PROSITE" id="PS50222">
    <property type="entry name" value="EF_HAND_2"/>
    <property type="match status" value="1"/>
</dbReference>
<dbReference type="KEGG" id="lgi:LOTGIDRAFT_157642"/>
<dbReference type="InterPro" id="IPR002048">
    <property type="entry name" value="EF_hand_dom"/>
</dbReference>
<dbReference type="CTD" id="20237450"/>
<sequence length="123" mass="13892">MCLYNNTQGIKITFEEQWEAVTGIINFLDPDAKGVITFDDFCEGVQQIQDLQAQVHTSLNGNCSLRRGCSEDTLVPTDNISNISPISPHKCECMEEKILKHLSLFSWKEVCLLQMLNQITSIL</sequence>
<dbReference type="SUPFAM" id="SSF47473">
    <property type="entry name" value="EF-hand"/>
    <property type="match status" value="1"/>
</dbReference>
<name>V4B5W1_LOTGI</name>
<dbReference type="RefSeq" id="XP_009048091.1">
    <property type="nucleotide sequence ID" value="XM_009049843.1"/>
</dbReference>
<dbReference type="Proteomes" id="UP000030746">
    <property type="component" value="Unassembled WGS sequence"/>
</dbReference>
<evidence type="ECO:0000259" key="1">
    <source>
        <dbReference type="PROSITE" id="PS50222"/>
    </source>
</evidence>
<keyword evidence="3" id="KW-1185">Reference proteome</keyword>
<evidence type="ECO:0000313" key="2">
    <source>
        <dbReference type="EMBL" id="ESP01457.1"/>
    </source>
</evidence>
<dbReference type="HOGENOM" id="CLU_2017819_0_0_1"/>
<proteinExistence type="predicted"/>
<dbReference type="InterPro" id="IPR011992">
    <property type="entry name" value="EF-hand-dom_pair"/>
</dbReference>
<reference evidence="2 3" key="1">
    <citation type="journal article" date="2013" name="Nature">
        <title>Insights into bilaterian evolution from three spiralian genomes.</title>
        <authorList>
            <person name="Simakov O."/>
            <person name="Marletaz F."/>
            <person name="Cho S.J."/>
            <person name="Edsinger-Gonzales E."/>
            <person name="Havlak P."/>
            <person name="Hellsten U."/>
            <person name="Kuo D.H."/>
            <person name="Larsson T."/>
            <person name="Lv J."/>
            <person name="Arendt D."/>
            <person name="Savage R."/>
            <person name="Osoegawa K."/>
            <person name="de Jong P."/>
            <person name="Grimwood J."/>
            <person name="Chapman J.A."/>
            <person name="Shapiro H."/>
            <person name="Aerts A."/>
            <person name="Otillar R.P."/>
            <person name="Terry A.Y."/>
            <person name="Boore J.L."/>
            <person name="Grigoriev I.V."/>
            <person name="Lindberg D.R."/>
            <person name="Seaver E.C."/>
            <person name="Weisblat D.A."/>
            <person name="Putnam N.H."/>
            <person name="Rokhsar D.S."/>
        </authorList>
    </citation>
    <scope>NUCLEOTIDE SEQUENCE [LARGE SCALE GENOMIC DNA]</scope>
</reference>
<protein>
    <recommendedName>
        <fullName evidence="1">EF-hand domain-containing protein</fullName>
    </recommendedName>
</protein>
<dbReference type="GO" id="GO:0005509">
    <property type="term" value="F:calcium ion binding"/>
    <property type="evidence" value="ECO:0007669"/>
    <property type="project" value="InterPro"/>
</dbReference>
<dbReference type="GeneID" id="20237450"/>
<evidence type="ECO:0000313" key="3">
    <source>
        <dbReference type="Proteomes" id="UP000030746"/>
    </source>
</evidence>
<organism evidence="2 3">
    <name type="scientific">Lottia gigantea</name>
    <name type="common">Giant owl limpet</name>
    <dbReference type="NCBI Taxonomy" id="225164"/>
    <lineage>
        <taxon>Eukaryota</taxon>
        <taxon>Metazoa</taxon>
        <taxon>Spiralia</taxon>
        <taxon>Lophotrochozoa</taxon>
        <taxon>Mollusca</taxon>
        <taxon>Gastropoda</taxon>
        <taxon>Patellogastropoda</taxon>
        <taxon>Lottioidea</taxon>
        <taxon>Lottiidae</taxon>
        <taxon>Lottia</taxon>
    </lineage>
</organism>